<gene>
    <name evidence="2" type="ORF">E2C01_057233</name>
</gene>
<organism evidence="2 3">
    <name type="scientific">Portunus trituberculatus</name>
    <name type="common">Swimming crab</name>
    <name type="synonym">Neptunus trituberculatus</name>
    <dbReference type="NCBI Taxonomy" id="210409"/>
    <lineage>
        <taxon>Eukaryota</taxon>
        <taxon>Metazoa</taxon>
        <taxon>Ecdysozoa</taxon>
        <taxon>Arthropoda</taxon>
        <taxon>Crustacea</taxon>
        <taxon>Multicrustacea</taxon>
        <taxon>Malacostraca</taxon>
        <taxon>Eumalacostraca</taxon>
        <taxon>Eucarida</taxon>
        <taxon>Decapoda</taxon>
        <taxon>Pleocyemata</taxon>
        <taxon>Brachyura</taxon>
        <taxon>Eubrachyura</taxon>
        <taxon>Portunoidea</taxon>
        <taxon>Portunidae</taxon>
        <taxon>Portuninae</taxon>
        <taxon>Portunus</taxon>
    </lineage>
</organism>
<comment type="caution">
    <text evidence="2">The sequence shown here is derived from an EMBL/GenBank/DDBJ whole genome shotgun (WGS) entry which is preliminary data.</text>
</comment>
<feature type="compositionally biased region" description="Acidic residues" evidence="1">
    <location>
        <begin position="1"/>
        <end position="13"/>
    </location>
</feature>
<accession>A0A5B7GZS5</accession>
<dbReference type="AlphaFoldDB" id="A0A5B7GZS5"/>
<evidence type="ECO:0000313" key="3">
    <source>
        <dbReference type="Proteomes" id="UP000324222"/>
    </source>
</evidence>
<dbReference type="EMBL" id="VSRR010020453">
    <property type="protein sequence ID" value="MPC63139.1"/>
    <property type="molecule type" value="Genomic_DNA"/>
</dbReference>
<name>A0A5B7GZS5_PORTR</name>
<protein>
    <submittedName>
        <fullName evidence="2">Uncharacterized protein</fullName>
    </submittedName>
</protein>
<evidence type="ECO:0000313" key="2">
    <source>
        <dbReference type="EMBL" id="MPC63139.1"/>
    </source>
</evidence>
<reference evidence="2 3" key="1">
    <citation type="submission" date="2019-05" db="EMBL/GenBank/DDBJ databases">
        <title>Another draft genome of Portunus trituberculatus and its Hox gene families provides insights of decapod evolution.</title>
        <authorList>
            <person name="Jeong J.-H."/>
            <person name="Song I."/>
            <person name="Kim S."/>
            <person name="Choi T."/>
            <person name="Kim D."/>
            <person name="Ryu S."/>
            <person name="Kim W."/>
        </authorList>
    </citation>
    <scope>NUCLEOTIDE SEQUENCE [LARGE SCALE GENOMIC DNA]</scope>
    <source>
        <tissue evidence="2">Muscle</tissue>
    </source>
</reference>
<evidence type="ECO:0000256" key="1">
    <source>
        <dbReference type="SAM" id="MobiDB-lite"/>
    </source>
</evidence>
<feature type="region of interest" description="Disordered" evidence="1">
    <location>
        <begin position="1"/>
        <end position="47"/>
    </location>
</feature>
<keyword evidence="3" id="KW-1185">Reference proteome</keyword>
<sequence length="86" mass="9691">MSYEADSNDELIEIENGRCKSESDCELPPTSSQATAKPEITREEATHATAQEATNLEDIFSKEALTVRQFWKCYNIQNAVDFMVKA</sequence>
<dbReference type="Proteomes" id="UP000324222">
    <property type="component" value="Unassembled WGS sequence"/>
</dbReference>
<proteinExistence type="predicted"/>